<dbReference type="PANTHER" id="PTHR39328">
    <property type="entry name" value="BLL2871 PROTEIN"/>
    <property type="match status" value="1"/>
</dbReference>
<dbReference type="SUPFAM" id="SSF56235">
    <property type="entry name" value="N-terminal nucleophile aminohydrolases (Ntn hydrolases)"/>
    <property type="match status" value="1"/>
</dbReference>
<keyword evidence="2" id="KW-0732">Signal</keyword>
<dbReference type="SUPFAM" id="SSF48452">
    <property type="entry name" value="TPR-like"/>
    <property type="match status" value="1"/>
</dbReference>
<evidence type="ECO:0000256" key="1">
    <source>
        <dbReference type="PROSITE-ProRule" id="PRU00339"/>
    </source>
</evidence>
<dbReference type="PROSITE" id="PS50005">
    <property type="entry name" value="TPR"/>
    <property type="match status" value="1"/>
</dbReference>
<dbReference type="GO" id="GO:0008233">
    <property type="term" value="F:peptidase activity"/>
    <property type="evidence" value="ECO:0007669"/>
    <property type="project" value="UniProtKB-KW"/>
</dbReference>
<dbReference type="InterPro" id="IPR011990">
    <property type="entry name" value="TPR-like_helical_dom_sf"/>
</dbReference>
<dbReference type="EMBL" id="PYVU01000066">
    <property type="protein sequence ID" value="PTB96112.1"/>
    <property type="molecule type" value="Genomic_DNA"/>
</dbReference>
<dbReference type="InterPro" id="IPR029055">
    <property type="entry name" value="Ntn_hydrolases_N"/>
</dbReference>
<dbReference type="GO" id="GO:0006508">
    <property type="term" value="P:proteolysis"/>
    <property type="evidence" value="ECO:0007669"/>
    <property type="project" value="UniProtKB-KW"/>
</dbReference>
<dbReference type="AlphaFoldDB" id="A0A2T4DQM6"/>
<feature type="chain" id="PRO_5015613324" evidence="2">
    <location>
        <begin position="20"/>
        <end position="327"/>
    </location>
</feature>
<dbReference type="Proteomes" id="UP000240608">
    <property type="component" value="Unassembled WGS sequence"/>
</dbReference>
<keyword evidence="3" id="KW-0645">Protease</keyword>
<keyword evidence="3" id="KW-0378">Hydrolase</keyword>
<dbReference type="Gene3D" id="3.60.20.10">
    <property type="entry name" value="Glutamine Phosphoribosylpyrophosphate, subunit 1, domain 1"/>
    <property type="match status" value="1"/>
</dbReference>
<dbReference type="InterPro" id="IPR019734">
    <property type="entry name" value="TPR_rpt"/>
</dbReference>
<name>A0A2T4DQM6_9BACT</name>
<evidence type="ECO:0000313" key="4">
    <source>
        <dbReference type="Proteomes" id="UP000240608"/>
    </source>
</evidence>
<proteinExistence type="predicted"/>
<evidence type="ECO:0000256" key="2">
    <source>
        <dbReference type="SAM" id="SignalP"/>
    </source>
</evidence>
<protein>
    <submittedName>
        <fullName evidence="3">Zn-dependent protease</fullName>
    </submittedName>
</protein>
<reference evidence="3 4" key="1">
    <citation type="submission" date="2018-03" db="EMBL/GenBank/DDBJ databases">
        <title>Cross-interface Injection: A General Nanoliter Liquid Handling Method Applied to Single Cells Genome Amplification Automated Nanoliter Liquid Handling Applied to Single Cell Multiple Displacement Amplification.</title>
        <authorList>
            <person name="Yun J."/>
            <person name="Xu P."/>
            <person name="Xu J."/>
            <person name="Dai X."/>
            <person name="Wang Y."/>
            <person name="Zheng X."/>
            <person name="Cao C."/>
            <person name="Yi Q."/>
            <person name="Zhu Y."/>
            <person name="Wang L."/>
            <person name="Dong Z."/>
            <person name="Huang Y."/>
            <person name="Huang L."/>
            <person name="Du W."/>
        </authorList>
    </citation>
    <scope>NUCLEOTIDE SEQUENCE [LARGE SCALE GENOMIC DNA]</scope>
    <source>
        <strain evidence="3 4">Z-D1-2</strain>
    </source>
</reference>
<dbReference type="PANTHER" id="PTHR39328:SF1">
    <property type="entry name" value="BLL2871 PROTEIN"/>
    <property type="match status" value="1"/>
</dbReference>
<sequence length="327" mass="36422">MIRIILALIFTIICFSASPQIQKPSDPLAHTYSIVARDAKTGEMAVAVQSHWFSVGTAVSWGEAGVGVVATQSFTNKSFGLRGLELLKEGKSPQEALDILLSDDEGKEFRQVAILDTKGRVATHTGKSCIDEAGHVNGENFSVQANMMLNDKVVPAMEKAWKENNNLPLAERMVEVLKAAQGEKGDIRGKQSAALLIVAPEATGEPWNDRLLDLRVDDHANPIQELDRLLSVYRAYEHMNRGDLHVEKNEMAAAMEEYNKAMEMFPANLEMQYWTAITLANDKKIDKASSMLQSIYKQDANWRELTRRLPKVGLLNVSEKELKSLLR</sequence>
<keyword evidence="1" id="KW-0802">TPR repeat</keyword>
<evidence type="ECO:0000313" key="3">
    <source>
        <dbReference type="EMBL" id="PTB96112.1"/>
    </source>
</evidence>
<feature type="signal peptide" evidence="2">
    <location>
        <begin position="1"/>
        <end position="19"/>
    </location>
</feature>
<organism evidence="3 4">
    <name type="scientific">Marivirga lumbricoides</name>
    <dbReference type="NCBI Taxonomy" id="1046115"/>
    <lineage>
        <taxon>Bacteria</taxon>
        <taxon>Pseudomonadati</taxon>
        <taxon>Bacteroidota</taxon>
        <taxon>Cytophagia</taxon>
        <taxon>Cytophagales</taxon>
        <taxon>Marivirgaceae</taxon>
        <taxon>Marivirga</taxon>
    </lineage>
</organism>
<dbReference type="InterPro" id="IPR010430">
    <property type="entry name" value="DUF1028"/>
</dbReference>
<comment type="caution">
    <text evidence="3">The sequence shown here is derived from an EMBL/GenBank/DDBJ whole genome shotgun (WGS) entry which is preliminary data.</text>
</comment>
<gene>
    <name evidence="3" type="ORF">C9994_08810</name>
</gene>
<accession>A0A2T4DQM6</accession>
<dbReference type="Pfam" id="PF06267">
    <property type="entry name" value="DUF1028"/>
    <property type="match status" value="1"/>
</dbReference>
<feature type="repeat" description="TPR" evidence="1">
    <location>
        <begin position="235"/>
        <end position="268"/>
    </location>
</feature>